<dbReference type="PROSITE" id="PS00300">
    <property type="entry name" value="SRP54"/>
    <property type="match status" value="1"/>
</dbReference>
<dbReference type="CDD" id="cd18539">
    <property type="entry name" value="SRP_G"/>
    <property type="match status" value="1"/>
</dbReference>
<evidence type="ECO:0000256" key="7">
    <source>
        <dbReference type="ARBA" id="ARBA00023274"/>
    </source>
</evidence>
<keyword evidence="6 9" id="KW-0733">Signal recognition particle</keyword>
<evidence type="ECO:0000313" key="12">
    <source>
        <dbReference type="Proteomes" id="UP000294616"/>
    </source>
</evidence>
<dbReference type="InterPro" id="IPR022941">
    <property type="entry name" value="SRP54"/>
</dbReference>
<evidence type="ECO:0000313" key="11">
    <source>
        <dbReference type="EMBL" id="TCK82729.1"/>
    </source>
</evidence>
<comment type="catalytic activity">
    <reaction evidence="8 9">
        <text>GTP + H2O = GDP + phosphate + H(+)</text>
        <dbReference type="Rhea" id="RHEA:19669"/>
        <dbReference type="ChEBI" id="CHEBI:15377"/>
        <dbReference type="ChEBI" id="CHEBI:15378"/>
        <dbReference type="ChEBI" id="CHEBI:37565"/>
        <dbReference type="ChEBI" id="CHEBI:43474"/>
        <dbReference type="ChEBI" id="CHEBI:58189"/>
        <dbReference type="EC" id="3.6.5.4"/>
    </reaction>
</comment>
<name>A0A4R1LZQ3_9SPHI</name>
<dbReference type="InterPro" id="IPR027417">
    <property type="entry name" value="P-loop_NTPase"/>
</dbReference>
<comment type="function">
    <text evidence="9">Involved in targeting and insertion of nascent membrane proteins into the cytoplasmic membrane. Binds to the hydrophobic signal sequence of the ribosome-nascent chain (RNC) as it emerges from the ribosomes. The SRP-RNC complex is then targeted to the cytoplasmic membrane where it interacts with the SRP receptor FtsY.</text>
</comment>
<dbReference type="SMART" id="SM00962">
    <property type="entry name" value="SRP54"/>
    <property type="match status" value="1"/>
</dbReference>
<gene>
    <name evidence="9" type="primary">ffh</name>
    <name evidence="11" type="ORF">C8N28_1314</name>
</gene>
<dbReference type="Gene3D" id="1.10.260.30">
    <property type="entry name" value="Signal recognition particle, SRP54 subunit, M-domain"/>
    <property type="match status" value="1"/>
</dbReference>
<keyword evidence="5 9" id="KW-0342">GTP-binding</keyword>
<dbReference type="RefSeq" id="WP_132222809.1">
    <property type="nucleotide sequence ID" value="NZ_SMGO01000002.1"/>
</dbReference>
<dbReference type="InterPro" id="IPR004780">
    <property type="entry name" value="SRP"/>
</dbReference>
<keyword evidence="7 9" id="KW-0687">Ribonucleoprotein</keyword>
<feature type="binding site" evidence="9">
    <location>
        <begin position="189"/>
        <end position="193"/>
    </location>
    <ligand>
        <name>GTP</name>
        <dbReference type="ChEBI" id="CHEBI:37565"/>
    </ligand>
</feature>
<dbReference type="FunFam" id="3.40.50.300:FF:000022">
    <property type="entry name" value="Signal recognition particle 54 kDa subunit"/>
    <property type="match status" value="1"/>
</dbReference>
<dbReference type="OrthoDB" id="9804720at2"/>
<protein>
    <recommendedName>
        <fullName evidence="9">Signal recognition particle protein</fullName>
        <ecNumber evidence="9">3.6.5.4</ecNumber>
    </recommendedName>
    <alternativeName>
        <fullName evidence="9">Fifty-four homolog</fullName>
    </alternativeName>
</protein>
<feature type="domain" description="SRP54-type proteins GTP-binding" evidence="10">
    <location>
        <begin position="268"/>
        <end position="281"/>
    </location>
</feature>
<evidence type="ECO:0000256" key="1">
    <source>
        <dbReference type="ARBA" id="ARBA00005450"/>
    </source>
</evidence>
<dbReference type="EMBL" id="SMGO01000002">
    <property type="protein sequence ID" value="TCK82729.1"/>
    <property type="molecule type" value="Genomic_DNA"/>
</dbReference>
<keyword evidence="3 9" id="KW-0378">Hydrolase</keyword>
<feature type="binding site" evidence="9">
    <location>
        <begin position="106"/>
        <end position="113"/>
    </location>
    <ligand>
        <name>GTP</name>
        <dbReference type="ChEBI" id="CHEBI:37565"/>
    </ligand>
</feature>
<dbReference type="Pfam" id="PF00448">
    <property type="entry name" value="SRP54"/>
    <property type="match status" value="1"/>
</dbReference>
<dbReference type="PANTHER" id="PTHR11564">
    <property type="entry name" value="SIGNAL RECOGNITION PARTICLE 54K PROTEIN SRP54"/>
    <property type="match status" value="1"/>
</dbReference>
<evidence type="ECO:0000256" key="4">
    <source>
        <dbReference type="ARBA" id="ARBA00022884"/>
    </source>
</evidence>
<dbReference type="InterPro" id="IPR013822">
    <property type="entry name" value="Signal_recog_particl_SRP54_hlx"/>
</dbReference>
<comment type="subunit">
    <text evidence="9">Part of the signal recognition particle protein translocation system, which is composed of SRP and FtsY.</text>
</comment>
<comment type="similarity">
    <text evidence="1 9">Belongs to the GTP-binding SRP family. SRP54 subfamily.</text>
</comment>
<keyword evidence="12" id="KW-1185">Reference proteome</keyword>
<dbReference type="EC" id="3.6.5.4" evidence="9"/>
<dbReference type="PANTHER" id="PTHR11564:SF5">
    <property type="entry name" value="SIGNAL RECOGNITION PARTICLE SUBUNIT SRP54"/>
    <property type="match status" value="1"/>
</dbReference>
<reference evidence="11 12" key="1">
    <citation type="submission" date="2019-03" db="EMBL/GenBank/DDBJ databases">
        <title>Genomic Encyclopedia of Archaeal and Bacterial Type Strains, Phase II (KMG-II): from individual species to whole genera.</title>
        <authorList>
            <person name="Goeker M."/>
        </authorList>
    </citation>
    <scope>NUCLEOTIDE SEQUENCE [LARGE SCALE GENOMIC DNA]</scope>
    <source>
        <strain evidence="11 12">DSM 22554</strain>
    </source>
</reference>
<dbReference type="Gene3D" id="1.20.120.140">
    <property type="entry name" value="Signal recognition particle SRP54, nucleotide-binding domain"/>
    <property type="match status" value="1"/>
</dbReference>
<dbReference type="SUPFAM" id="SSF52540">
    <property type="entry name" value="P-loop containing nucleoside triphosphate hydrolases"/>
    <property type="match status" value="1"/>
</dbReference>
<dbReference type="Gene3D" id="3.40.50.300">
    <property type="entry name" value="P-loop containing nucleotide triphosphate hydrolases"/>
    <property type="match status" value="1"/>
</dbReference>
<proteinExistence type="inferred from homology"/>
<dbReference type="SMART" id="SM00963">
    <property type="entry name" value="SRP54_N"/>
    <property type="match status" value="1"/>
</dbReference>
<dbReference type="GO" id="GO:0006614">
    <property type="term" value="P:SRP-dependent cotranslational protein targeting to membrane"/>
    <property type="evidence" value="ECO:0007669"/>
    <property type="project" value="InterPro"/>
</dbReference>
<dbReference type="InterPro" id="IPR003593">
    <property type="entry name" value="AAA+_ATPase"/>
</dbReference>
<keyword evidence="9" id="KW-0963">Cytoplasm</keyword>
<evidence type="ECO:0000256" key="2">
    <source>
        <dbReference type="ARBA" id="ARBA00022741"/>
    </source>
</evidence>
<comment type="domain">
    <text evidence="9">Composed of three domains: the N-terminal N domain, which is responsible for interactions with the ribosome, the central G domain, which binds GTP, and the C-terminal M domain, which binds the RNA and the signal sequence of the RNC.</text>
</comment>
<dbReference type="InterPro" id="IPR000897">
    <property type="entry name" value="SRP54_GTPase_dom"/>
</dbReference>
<dbReference type="GO" id="GO:0008312">
    <property type="term" value="F:7S RNA binding"/>
    <property type="evidence" value="ECO:0007669"/>
    <property type="project" value="InterPro"/>
</dbReference>
<dbReference type="SUPFAM" id="SSF47446">
    <property type="entry name" value="Signal peptide-binding domain"/>
    <property type="match status" value="1"/>
</dbReference>
<evidence type="ECO:0000256" key="9">
    <source>
        <dbReference type="HAMAP-Rule" id="MF_00306"/>
    </source>
</evidence>
<dbReference type="InterPro" id="IPR004125">
    <property type="entry name" value="Signal_recog_particle_SRP54_M"/>
</dbReference>
<evidence type="ECO:0000259" key="10">
    <source>
        <dbReference type="PROSITE" id="PS00300"/>
    </source>
</evidence>
<dbReference type="GO" id="GO:0003924">
    <property type="term" value="F:GTPase activity"/>
    <property type="evidence" value="ECO:0007669"/>
    <property type="project" value="UniProtKB-UniRule"/>
</dbReference>
<evidence type="ECO:0000256" key="6">
    <source>
        <dbReference type="ARBA" id="ARBA00023135"/>
    </source>
</evidence>
<feature type="binding site" evidence="9">
    <location>
        <begin position="247"/>
        <end position="250"/>
    </location>
    <ligand>
        <name>GTP</name>
        <dbReference type="ChEBI" id="CHEBI:37565"/>
    </ligand>
</feature>
<dbReference type="GO" id="GO:0005525">
    <property type="term" value="F:GTP binding"/>
    <property type="evidence" value="ECO:0007669"/>
    <property type="project" value="UniProtKB-UniRule"/>
</dbReference>
<dbReference type="Pfam" id="PF02978">
    <property type="entry name" value="SRP_SPB"/>
    <property type="match status" value="1"/>
</dbReference>
<dbReference type="AlphaFoldDB" id="A0A4R1LZQ3"/>
<dbReference type="Proteomes" id="UP000294616">
    <property type="component" value="Unassembled WGS sequence"/>
</dbReference>
<dbReference type="HAMAP" id="MF_00306">
    <property type="entry name" value="SRP54"/>
    <property type="match status" value="1"/>
</dbReference>
<evidence type="ECO:0000256" key="3">
    <source>
        <dbReference type="ARBA" id="ARBA00022801"/>
    </source>
</evidence>
<dbReference type="NCBIfam" id="TIGR00959">
    <property type="entry name" value="ffh"/>
    <property type="match status" value="1"/>
</dbReference>
<evidence type="ECO:0000256" key="5">
    <source>
        <dbReference type="ARBA" id="ARBA00023134"/>
    </source>
</evidence>
<evidence type="ECO:0000256" key="8">
    <source>
        <dbReference type="ARBA" id="ARBA00048027"/>
    </source>
</evidence>
<sequence length="446" mass="48935">MFENLQDKLDRAFKVLKGQGSISEINVAETVKEIRKALLDADVNYKTAKTFTDEVREKALGQNVLTSVSPGQLLTKIMNDELASLMGGTVTELELKGNPTVILIAGLNGAGKTTFSGKLANYLKDKKNKKPLLVAGDVYRPAAVDQLQILGEQVGVPVYANLESKDPVAIAMEGIAEAKRNGNNVVIIDTAGRLAIDEALMNEISAVKVATQPQEILFVVDSMTGQDAVNTAKAFNDRLDYTGVVLTKLDGDTRGGAALSIKSVVNKPIKFIGTGEKMEALDVFYPDRMASRILGMGDVISLVERAQQQFDEKEAAELQKKIRKNKFDFNDFQSQIQQIKKMGNMKDLMGMIPGAGKALKDVEIEDDAFKPIEAIIQSMTPYERENPDIISQPRRQRIANGSGTDLQEVNKLMKQFNDMKKVMKQFSNPAAAAKLMKNMPKMPFGK</sequence>
<comment type="caution">
    <text evidence="11">The sequence shown here is derived from an EMBL/GenBank/DDBJ whole genome shotgun (WGS) entry which is preliminary data.</text>
</comment>
<organism evidence="11 12">
    <name type="scientific">Albibacterium bauzanense</name>
    <dbReference type="NCBI Taxonomy" id="653929"/>
    <lineage>
        <taxon>Bacteria</taxon>
        <taxon>Pseudomonadati</taxon>
        <taxon>Bacteroidota</taxon>
        <taxon>Sphingobacteriia</taxon>
        <taxon>Sphingobacteriales</taxon>
        <taxon>Sphingobacteriaceae</taxon>
        <taxon>Albibacterium</taxon>
    </lineage>
</organism>
<comment type="subcellular location">
    <subcellularLocation>
        <location evidence="9">Cytoplasm</location>
    </subcellularLocation>
    <text evidence="9">The SRP-RNC complex is targeted to the cytoplasmic membrane.</text>
</comment>
<dbReference type="SMART" id="SM00382">
    <property type="entry name" value="AAA"/>
    <property type="match status" value="1"/>
</dbReference>
<keyword evidence="4 9" id="KW-0694">RNA-binding</keyword>
<dbReference type="InterPro" id="IPR042101">
    <property type="entry name" value="SRP54_N_sf"/>
</dbReference>
<dbReference type="Pfam" id="PF02881">
    <property type="entry name" value="SRP54_N"/>
    <property type="match status" value="1"/>
</dbReference>
<dbReference type="InterPro" id="IPR036891">
    <property type="entry name" value="Signal_recog_part_SRP54_M_sf"/>
</dbReference>
<dbReference type="GO" id="GO:0048500">
    <property type="term" value="C:signal recognition particle"/>
    <property type="evidence" value="ECO:0007669"/>
    <property type="project" value="UniProtKB-UniRule"/>
</dbReference>
<accession>A0A4R1LZQ3</accession>
<keyword evidence="2 9" id="KW-0547">Nucleotide-binding</keyword>